<name>A0A2T3ATT2_AMORE</name>
<dbReference type="InterPro" id="IPR001736">
    <property type="entry name" value="PLipase_D/transphosphatidylase"/>
</dbReference>
<dbReference type="STRING" id="857342.A0A2T3ATT2"/>
<dbReference type="OrthoDB" id="2958217at2759"/>
<dbReference type="InParanoid" id="A0A2T3ATT2"/>
<dbReference type="Gene3D" id="3.30.870.10">
    <property type="entry name" value="Endonuclease Chain A"/>
    <property type="match status" value="2"/>
</dbReference>
<protein>
    <recommendedName>
        <fullName evidence="1">PLD phosphodiesterase domain-containing protein</fullName>
    </recommendedName>
</protein>
<feature type="domain" description="PLD phosphodiesterase" evidence="1">
    <location>
        <begin position="399"/>
        <end position="421"/>
    </location>
</feature>
<dbReference type="Proteomes" id="UP000241818">
    <property type="component" value="Unassembled WGS sequence"/>
</dbReference>
<proteinExistence type="predicted"/>
<reference evidence="2 3" key="1">
    <citation type="journal article" date="2018" name="New Phytol.">
        <title>Comparative genomics and transcriptomics depict ericoid mycorrhizal fungi as versatile saprotrophs and plant mutualists.</title>
        <authorList>
            <person name="Martino E."/>
            <person name="Morin E."/>
            <person name="Grelet G.A."/>
            <person name="Kuo A."/>
            <person name="Kohler A."/>
            <person name="Daghino S."/>
            <person name="Barry K.W."/>
            <person name="Cichocki N."/>
            <person name="Clum A."/>
            <person name="Dockter R.B."/>
            <person name="Hainaut M."/>
            <person name="Kuo R.C."/>
            <person name="LaButti K."/>
            <person name="Lindahl B.D."/>
            <person name="Lindquist E.A."/>
            <person name="Lipzen A."/>
            <person name="Khouja H.R."/>
            <person name="Magnuson J."/>
            <person name="Murat C."/>
            <person name="Ohm R.A."/>
            <person name="Singer S.W."/>
            <person name="Spatafora J.W."/>
            <person name="Wang M."/>
            <person name="Veneault-Fourrey C."/>
            <person name="Henrissat B."/>
            <person name="Grigoriev I.V."/>
            <person name="Martin F.M."/>
            <person name="Perotto S."/>
        </authorList>
    </citation>
    <scope>NUCLEOTIDE SEQUENCE [LARGE SCALE GENOMIC DNA]</scope>
    <source>
        <strain evidence="2 3">ATCC 22711</strain>
    </source>
</reference>
<evidence type="ECO:0000259" key="1">
    <source>
        <dbReference type="PROSITE" id="PS50035"/>
    </source>
</evidence>
<sequence>MKCRPQFDAVRQPNYFILNPKTLVTTSQPLSFTIGTGTQVLSSALATCLETKHELIFVTCFWSKKSKASEDITLLLHKLSEKALAQKHTIQVRICFSSHSPWRRLHPSVRKGKMHHPRSWKRLGLPKPKEIQGLHMVVKSIFVPPFSVMHPKFILMDRKKAWMPSCNVSRQNWFEGCIEMEGEITEKIYEFWVAFWGKRGAELPPLPLDSQERPGISSPGELAPGSPVISQTAVPSHPAGIPTILLPSPHHWNPRFSPLWIRYTPHTTPFTTFLQHIFRAAKSSIYIQTPNLTYRPVMRALTEALKRGVDVHIITSKHLMVLEQLATAGRITECEVRRLGGRYSHLKKAKTIALRRYERASRRGQPVENPPRLGSLSIGYYKPKSDKSVKDPNEPVKSHLKFVCIDDEVTILGSGNMDRASWMTSQELGIAFFSRDLAIQLAESVEKALDGRVKYAYELSM</sequence>
<dbReference type="PANTHER" id="PTHR21248">
    <property type="entry name" value="CARDIOLIPIN SYNTHASE"/>
    <property type="match status" value="1"/>
</dbReference>
<accession>A0A2T3ATT2</accession>
<dbReference type="SUPFAM" id="SSF56024">
    <property type="entry name" value="Phospholipase D/nuclease"/>
    <property type="match status" value="2"/>
</dbReference>
<organism evidence="2 3">
    <name type="scientific">Amorphotheca resinae ATCC 22711</name>
    <dbReference type="NCBI Taxonomy" id="857342"/>
    <lineage>
        <taxon>Eukaryota</taxon>
        <taxon>Fungi</taxon>
        <taxon>Dikarya</taxon>
        <taxon>Ascomycota</taxon>
        <taxon>Pezizomycotina</taxon>
        <taxon>Leotiomycetes</taxon>
        <taxon>Helotiales</taxon>
        <taxon>Amorphothecaceae</taxon>
        <taxon>Amorphotheca</taxon>
    </lineage>
</organism>
<dbReference type="GO" id="GO:0032049">
    <property type="term" value="P:cardiolipin biosynthetic process"/>
    <property type="evidence" value="ECO:0007669"/>
    <property type="project" value="UniProtKB-ARBA"/>
</dbReference>
<dbReference type="GeneID" id="36569311"/>
<dbReference type="PROSITE" id="PS50035">
    <property type="entry name" value="PLD"/>
    <property type="match status" value="1"/>
</dbReference>
<dbReference type="InterPro" id="IPR025202">
    <property type="entry name" value="PLD-like_dom"/>
</dbReference>
<dbReference type="RefSeq" id="XP_024718087.1">
    <property type="nucleotide sequence ID" value="XM_024861230.1"/>
</dbReference>
<dbReference type="Pfam" id="PF13091">
    <property type="entry name" value="PLDc_2"/>
    <property type="match status" value="1"/>
</dbReference>
<dbReference type="EMBL" id="KZ679016">
    <property type="protein sequence ID" value="PSS10908.1"/>
    <property type="molecule type" value="Genomic_DNA"/>
</dbReference>
<dbReference type="GO" id="GO:0030572">
    <property type="term" value="F:phosphatidyltransferase activity"/>
    <property type="evidence" value="ECO:0007669"/>
    <property type="project" value="UniProtKB-ARBA"/>
</dbReference>
<dbReference type="CDD" id="cd00138">
    <property type="entry name" value="PLDc_SF"/>
    <property type="match status" value="1"/>
</dbReference>
<evidence type="ECO:0000313" key="2">
    <source>
        <dbReference type="EMBL" id="PSS10908.1"/>
    </source>
</evidence>
<gene>
    <name evidence="2" type="ORF">M430DRAFT_108739</name>
</gene>
<evidence type="ECO:0000313" key="3">
    <source>
        <dbReference type="Proteomes" id="UP000241818"/>
    </source>
</evidence>
<keyword evidence="3" id="KW-1185">Reference proteome</keyword>
<dbReference type="AlphaFoldDB" id="A0A2T3ATT2"/>
<dbReference type="PANTHER" id="PTHR21248:SF11">
    <property type="entry name" value="PLD PHOSPHODIESTERASE DOMAIN-CONTAINING PROTEIN"/>
    <property type="match status" value="1"/>
</dbReference>